<organism evidence="12 13">
    <name type="scientific">Zoarces viviparus</name>
    <name type="common">Viviparous eelpout</name>
    <name type="synonym">Blennius viviparus</name>
    <dbReference type="NCBI Taxonomy" id="48416"/>
    <lineage>
        <taxon>Eukaryota</taxon>
        <taxon>Metazoa</taxon>
        <taxon>Chordata</taxon>
        <taxon>Craniata</taxon>
        <taxon>Vertebrata</taxon>
        <taxon>Euteleostomi</taxon>
        <taxon>Actinopterygii</taxon>
        <taxon>Neopterygii</taxon>
        <taxon>Teleostei</taxon>
        <taxon>Neoteleostei</taxon>
        <taxon>Acanthomorphata</taxon>
        <taxon>Eupercaria</taxon>
        <taxon>Perciformes</taxon>
        <taxon>Cottioidei</taxon>
        <taxon>Zoarcales</taxon>
        <taxon>Zoarcidae</taxon>
        <taxon>Zoarcinae</taxon>
        <taxon>Zoarces</taxon>
    </lineage>
</organism>
<name>A0AAW1G5S5_ZOAVI</name>
<dbReference type="InterPro" id="IPR013783">
    <property type="entry name" value="Ig-like_fold"/>
</dbReference>
<keyword evidence="5 9" id="KW-0472">Membrane</keyword>
<evidence type="ECO:0000259" key="11">
    <source>
        <dbReference type="PROSITE" id="PS50853"/>
    </source>
</evidence>
<dbReference type="GO" id="GO:0009897">
    <property type="term" value="C:external side of plasma membrane"/>
    <property type="evidence" value="ECO:0007669"/>
    <property type="project" value="TreeGrafter"/>
</dbReference>
<dbReference type="GO" id="GO:0004896">
    <property type="term" value="F:cytokine receptor activity"/>
    <property type="evidence" value="ECO:0007669"/>
    <property type="project" value="TreeGrafter"/>
</dbReference>
<evidence type="ECO:0000256" key="5">
    <source>
        <dbReference type="ARBA" id="ARBA00023136"/>
    </source>
</evidence>
<keyword evidence="7" id="KW-0675">Receptor</keyword>
<dbReference type="InterPro" id="IPR036116">
    <property type="entry name" value="FN3_sf"/>
</dbReference>
<feature type="signal peptide" evidence="10">
    <location>
        <begin position="1"/>
        <end position="27"/>
    </location>
</feature>
<keyword evidence="8" id="KW-0325">Glycoprotein</keyword>
<evidence type="ECO:0000256" key="10">
    <source>
        <dbReference type="SAM" id="SignalP"/>
    </source>
</evidence>
<dbReference type="EMBL" id="JBCEZU010000001">
    <property type="protein sequence ID" value="KAK9542569.1"/>
    <property type="molecule type" value="Genomic_DNA"/>
</dbReference>
<proteinExistence type="predicted"/>
<evidence type="ECO:0000256" key="2">
    <source>
        <dbReference type="ARBA" id="ARBA00022692"/>
    </source>
</evidence>
<keyword evidence="3 10" id="KW-0732">Signal</keyword>
<evidence type="ECO:0000313" key="13">
    <source>
        <dbReference type="Proteomes" id="UP001488805"/>
    </source>
</evidence>
<dbReference type="AlphaFoldDB" id="A0AAW1G5S5"/>
<comment type="caution">
    <text evidence="12">The sequence shown here is derived from an EMBL/GenBank/DDBJ whole genome shotgun (WGS) entry which is preliminary data.</text>
</comment>
<dbReference type="Proteomes" id="UP001488805">
    <property type="component" value="Unassembled WGS sequence"/>
</dbReference>
<evidence type="ECO:0000256" key="7">
    <source>
        <dbReference type="ARBA" id="ARBA00023170"/>
    </source>
</evidence>
<feature type="chain" id="PRO_5043564809" description="Fibronectin type-III domain-containing protein" evidence="10">
    <location>
        <begin position="28"/>
        <end position="623"/>
    </location>
</feature>
<dbReference type="SUPFAM" id="SSF49265">
    <property type="entry name" value="Fibronectin type III"/>
    <property type="match status" value="1"/>
</dbReference>
<evidence type="ECO:0000313" key="12">
    <source>
        <dbReference type="EMBL" id="KAK9542569.1"/>
    </source>
</evidence>
<feature type="transmembrane region" description="Helical" evidence="9">
    <location>
        <begin position="218"/>
        <end position="244"/>
    </location>
</feature>
<evidence type="ECO:0000256" key="6">
    <source>
        <dbReference type="ARBA" id="ARBA00023157"/>
    </source>
</evidence>
<evidence type="ECO:0000256" key="9">
    <source>
        <dbReference type="SAM" id="Phobius"/>
    </source>
</evidence>
<reference evidence="12 13" key="1">
    <citation type="journal article" date="2024" name="Genome Biol. Evol.">
        <title>Chromosome-level genome assembly of the viviparous eelpout Zoarces viviparus.</title>
        <authorList>
            <person name="Fuhrmann N."/>
            <person name="Brasseur M.V."/>
            <person name="Bakowski C.E."/>
            <person name="Podsiadlowski L."/>
            <person name="Prost S."/>
            <person name="Krehenwinkel H."/>
            <person name="Mayer C."/>
        </authorList>
    </citation>
    <scope>NUCLEOTIDE SEQUENCE [LARGE SCALE GENOMIC DNA]</scope>
    <source>
        <strain evidence="12">NO-MEL_2022_Ind0_liver</strain>
    </source>
</reference>
<feature type="domain" description="Fibronectin type-III" evidence="11">
    <location>
        <begin position="114"/>
        <end position="216"/>
    </location>
</feature>
<sequence>MGSRRRVRDRISFVLLILGNIATALSGQLLECTNDYTTGFFCHFGAQNCTEYSLTLRANDFNENGSSTFTQCDNGRCCCFVEMILIWRETHTAIVRKGDKIIKSQIFSVTDTIKPNTPTIRVEESDGNVLVTWDTHMAASISSELKHYLTYYKKGDTKTEPMAVTPTTNNKWNSYEILGRHLDPSTTYVVSVKTYIDISDRFSDSSEEVEFTTAMSPFILALVIIISLSFAAVIISGVIFICYVKLKTKWRDAVAKCPNPKLGVIHPSKPKVLEPGTIVVSPACVEILVPDDSKLWSKGSLGDTSSGSLQQSSGISSGSSCLSYANTEPADIIASVDDALKKAFANIGPFSPLTTKDSGLLSSPYNPCGVQADDMSCWSSGFDNKTYSILIPSCPHQIVTDSSEVQTPAEMLCDSAYHPSAGDIVTCVDPQAPTCPLVNSLPGIPSIMPMDMSYQQRNADSGAFSYAEDSSLSAVSSGTNTIGSCDLVSRVEANCENSEEAVCGAAKQHGITEGAAMCDENPCHGGVPAGSCSFPPVDDDYQPFQNLVKQPDVLLSEERSDEKEEHSNRYTEELLTKLPQSFPCFINNVQGGQCLSELQRPFLCLIPADQSMPLTSDSGYQCV</sequence>
<evidence type="ECO:0000256" key="3">
    <source>
        <dbReference type="ARBA" id="ARBA00022729"/>
    </source>
</evidence>
<evidence type="ECO:0000256" key="8">
    <source>
        <dbReference type="ARBA" id="ARBA00023180"/>
    </source>
</evidence>
<keyword evidence="13" id="KW-1185">Reference proteome</keyword>
<keyword evidence="6" id="KW-1015">Disulfide bond</keyword>
<dbReference type="CDD" id="cd00063">
    <property type="entry name" value="FN3"/>
    <property type="match status" value="1"/>
</dbReference>
<dbReference type="PANTHER" id="PTHR23037">
    <property type="entry name" value="CYTOKINE RECEPTOR"/>
    <property type="match status" value="1"/>
</dbReference>
<keyword evidence="4 9" id="KW-1133">Transmembrane helix</keyword>
<gene>
    <name evidence="12" type="ORF">VZT92_000419</name>
</gene>
<evidence type="ECO:0000256" key="4">
    <source>
        <dbReference type="ARBA" id="ARBA00022989"/>
    </source>
</evidence>
<dbReference type="PROSITE" id="PS50853">
    <property type="entry name" value="FN3"/>
    <property type="match status" value="1"/>
</dbReference>
<comment type="subcellular location">
    <subcellularLocation>
        <location evidence="1">Membrane</location>
        <topology evidence="1">Single-pass type I membrane protein</topology>
    </subcellularLocation>
</comment>
<dbReference type="Gene3D" id="2.60.40.10">
    <property type="entry name" value="Immunoglobulins"/>
    <property type="match status" value="1"/>
</dbReference>
<accession>A0AAW1G5S5</accession>
<dbReference type="PANTHER" id="PTHR23037:SF35">
    <property type="entry name" value="FIBRONECTIN TYPE-III DOMAIN-CONTAINING PROTEIN"/>
    <property type="match status" value="1"/>
</dbReference>
<evidence type="ECO:0000256" key="1">
    <source>
        <dbReference type="ARBA" id="ARBA00004479"/>
    </source>
</evidence>
<keyword evidence="2 9" id="KW-0812">Transmembrane</keyword>
<dbReference type="InterPro" id="IPR003961">
    <property type="entry name" value="FN3_dom"/>
</dbReference>
<protein>
    <recommendedName>
        <fullName evidence="11">Fibronectin type-III domain-containing protein</fullName>
    </recommendedName>
</protein>